<feature type="compositionally biased region" description="Low complexity" evidence="1">
    <location>
        <begin position="1637"/>
        <end position="1651"/>
    </location>
</feature>
<feature type="compositionally biased region" description="Basic and acidic residues" evidence="1">
    <location>
        <begin position="2054"/>
        <end position="2063"/>
    </location>
</feature>
<feature type="compositionally biased region" description="Polar residues" evidence="1">
    <location>
        <begin position="2155"/>
        <end position="2165"/>
    </location>
</feature>
<comment type="caution">
    <text evidence="3">The sequence shown here is derived from an EMBL/GenBank/DDBJ whole genome shotgun (WGS) entry which is preliminary data.</text>
</comment>
<dbReference type="VEuPathDB" id="ToxoDB:BESB_008480"/>
<dbReference type="InterPro" id="IPR016024">
    <property type="entry name" value="ARM-type_fold"/>
</dbReference>
<feature type="region of interest" description="Disordered" evidence="1">
    <location>
        <begin position="1627"/>
        <end position="1738"/>
    </location>
</feature>
<dbReference type="PANTHER" id="PTHR18460:SF3">
    <property type="entry name" value="TELO2-INTERACTING PROTEIN 1 HOMOLOG"/>
    <property type="match status" value="1"/>
</dbReference>
<reference evidence="3 4" key="1">
    <citation type="submission" date="2017-09" db="EMBL/GenBank/DDBJ databases">
        <title>Genome sequencing of Besnoitia besnoiti strain Bb-Ger1.</title>
        <authorList>
            <person name="Schares G."/>
            <person name="Venepally P."/>
            <person name="Lorenzi H.A."/>
        </authorList>
    </citation>
    <scope>NUCLEOTIDE SEQUENCE [LARGE SCALE GENOMIC DNA]</scope>
    <source>
        <strain evidence="3 4">Bb-Ger1</strain>
    </source>
</reference>
<dbReference type="Proteomes" id="UP000224006">
    <property type="component" value="Chromosome I"/>
</dbReference>
<feature type="compositionally biased region" description="Acidic residues" evidence="1">
    <location>
        <begin position="1627"/>
        <end position="1636"/>
    </location>
</feature>
<feature type="region of interest" description="Disordered" evidence="1">
    <location>
        <begin position="2054"/>
        <end position="2079"/>
    </location>
</feature>
<feature type="region of interest" description="Disordered" evidence="1">
    <location>
        <begin position="2562"/>
        <end position="2614"/>
    </location>
</feature>
<organism evidence="3 4">
    <name type="scientific">Besnoitia besnoiti</name>
    <name type="common">Apicomplexan protozoan</name>
    <dbReference type="NCBI Taxonomy" id="94643"/>
    <lineage>
        <taxon>Eukaryota</taxon>
        <taxon>Sar</taxon>
        <taxon>Alveolata</taxon>
        <taxon>Apicomplexa</taxon>
        <taxon>Conoidasida</taxon>
        <taxon>Coccidia</taxon>
        <taxon>Eucoccidiorida</taxon>
        <taxon>Eimeriorina</taxon>
        <taxon>Sarcocystidae</taxon>
        <taxon>Besnoitia</taxon>
    </lineage>
</organism>
<feature type="region of interest" description="Disordered" evidence="1">
    <location>
        <begin position="1"/>
        <end position="64"/>
    </location>
</feature>
<feature type="region of interest" description="Disordered" evidence="1">
    <location>
        <begin position="2178"/>
        <end position="2208"/>
    </location>
</feature>
<feature type="domain" description="TTI1 C-terminal TPR" evidence="2">
    <location>
        <begin position="2229"/>
        <end position="2474"/>
    </location>
</feature>
<evidence type="ECO:0000259" key="2">
    <source>
        <dbReference type="Pfam" id="PF24181"/>
    </source>
</evidence>
<keyword evidence="4" id="KW-1185">Reference proteome</keyword>
<feature type="compositionally biased region" description="Low complexity" evidence="1">
    <location>
        <begin position="510"/>
        <end position="523"/>
    </location>
</feature>
<feature type="region of interest" description="Disordered" evidence="1">
    <location>
        <begin position="1859"/>
        <end position="1878"/>
    </location>
</feature>
<dbReference type="EMBL" id="NWUJ01000001">
    <property type="protein sequence ID" value="PFH38506.1"/>
    <property type="molecule type" value="Genomic_DNA"/>
</dbReference>
<evidence type="ECO:0000313" key="3">
    <source>
        <dbReference type="EMBL" id="PFH38506.1"/>
    </source>
</evidence>
<feature type="region of interest" description="Disordered" evidence="1">
    <location>
        <begin position="1166"/>
        <end position="1197"/>
    </location>
</feature>
<feature type="compositionally biased region" description="Low complexity" evidence="1">
    <location>
        <begin position="9"/>
        <end position="42"/>
    </location>
</feature>
<protein>
    <recommendedName>
        <fullName evidence="2">TTI1 C-terminal TPR domain-containing protein</fullName>
    </recommendedName>
</protein>
<dbReference type="OrthoDB" id="333107at2759"/>
<feature type="compositionally biased region" description="Acidic residues" evidence="1">
    <location>
        <begin position="2178"/>
        <end position="2206"/>
    </location>
</feature>
<feature type="region of interest" description="Disordered" evidence="1">
    <location>
        <begin position="299"/>
        <end position="336"/>
    </location>
</feature>
<feature type="compositionally biased region" description="Basic and acidic residues" evidence="1">
    <location>
        <begin position="529"/>
        <end position="545"/>
    </location>
</feature>
<dbReference type="PANTHER" id="PTHR18460">
    <property type="entry name" value="TEL2 INTERACTING PROTEIN 1 TTI1 FAMILY MEMBER"/>
    <property type="match status" value="1"/>
</dbReference>
<sequence length="2678" mass="280582">MAEPEEVNSSSFTSSPSASPSSSSLRSSSVASGVSSPPSSDSSRLHQGVSWSSPLPTRLPLRVHDAPPDFAQLSEEVKAFEAALVAFLGAAAAAVGAASRALAASRGKKPYEPQRPSASAAASPPRREASEAASLAAAAPACKRAVGGAAREGEALVQRLEALCASVRRLPLSAEDAVARGTAATALAREAEEDGSRMARMQREKKVKTLVAKKAAAGFLSLHELAMQLIPVLEALEQGDRTTASSSAEASRAPTSQLTAAFAATLDASILRPLVEAVAPAIALLMQVCYQLQGLYRPRQSPGEQRPKSAAEAEESTARRSSASARAAAPASSTPPEASPSFLSFLFGGSLVPAVRLLSLATVRESAGSLLPVLGLLRLALTHGWTTHVLAVRDASAAAALAASGAFSGAAEAASTRPAAHDILARCVLQPIPRVRGELPCGVVLGIAIHELLQLVLGSGRGAEVASPRRRAVPVHRAAVALALQCLYTSADIFDIPIASAARGPATAGAAGEAGEAASGDAETPGSPDSRRDARGPSNREDDTRRQWTRAILIQFYPGVVTAVAAFLSHAEQPPRSLALALLVLARWIWSLLQLDSDAKSKSARVASSSPDGGGGASSGTPRADTPEGDAAEEAEARSATLSARLRCLKHLAKDYTLQVERRWPRASLRPFLAADEGDASAADGGEAEAEAEARSHIGRVFGFSLLQDLQLQQQRRAEGDVSRARRKTCAERQLRATVLEAAKHTSEKMETLLSSASPLPLSDWRVRLGRIYLAASLVGGCRTLLTAKCTYAAVEVLLQALADEQQDLAQTAESALLRRRLWLPFSFSLSPFLSFFSTSSPAIARSPAGVSSSSPCPASPAPAPPSWRRQGDAWISELLSADAAAESVASAPLCTLSSPSTSQEPQVASPQPSPPACAPSVCCAWSLCAAALPPAVEDSAIVGSLKLHFISALEEAARSALAVAPGARDPSSPLLPLFSVASGSAGGSPSTRLRLQRLLQRELMNVGGHLRVMAVCGDVFEAGGCSAWGRPHRAAVSPPAAPPPDAAEERAGSGDSGIDAEGQGVASVPSSAWLLPSERVLWAVLQLSVAHPEVLHQRMRHHGLLEARASLAGAAADSEGVPGRPEALLLLPAQLRALQEDPLSAQFLPTSAKLKRLAARKVLRPRGETGAGVSRHDAQSAAPADDSRVASASAPGWPGCERKAAPAPHGMAPCGSCRSFARAQLRRSVCLCRCASSSTAAAEAGAEARAGEETGLLESSLLEDGSEAGDQQLEEDLEAHLVLPALAGAGGDEALGRQLRETLEALTAVLPSPSRAALFTDLLTTLAAPPSSTASLPNALRLVPPSHVSAACDSSSALRRSAQGAGCVAGTERGNGDRRHTAEPAIVHEAGGKVGELNGGRTEEAEGAGLPAWLRRASSTQPSARAFPRESPGASVPARVETLGLESERLAAFARDVGSVSPLAASPLGFLLLLRAGALFALSAGLRAGLLVRWHAPELRRRGEVSTAREIRMDAEDEAESAARAAVALAPANATHPVEPEGESGARESTAHAAARALPSCERFWCRAGARARAIGSASASSFFTLEQIEALVDGLLEANLLAPSDVSAEALAAAVARQVSDALADDAGTDDAGTDDAGTGDARANARDASCGGGGRKGSLADAPIGAGVPRRQAKADGETCATQPLACGAPRGSPDPGNAPSVGSEPPMRERAPLRSDACTGEEEEASAGKREHTAEGVSAIAAGPSPAQEARRLAELRRRAAVRREMSAQQLTRALLPLARALVSFYRILLLRCLSLALQFLGEVGGAGRMAKVLPFLLFPLYRHLGSHTSRGVAAAAYFALLSLHSALSAPRLGAPVSPAPSSPGPSLDRLGCGASRSAQSRLSGASPKSPVGCLLSLHGDLLIEAVAESLHQLPASGTSSLAPSVGSFHVVGSVDSRKMTESDTASLLTALVAFAPPTMLPALSDLIGLLLQRQYQQKEAQLRRVLARLSFSFFSSVSPPPAAAAGSRAGEGEIGALDDETDARTPLWLLRVLAALAFLLTRRVSEDRTARRQRERERRRSRLPPFEASQQSLAAGAQPLAASVGALQSASRRERWGGDCFRGLPPRFPPPFAWLLSPARLRREREKEQLLATRAASGTGAGAGKEAAQSDASSLGATSVNAGERDMPLCSLDEDADVDQEEDVLSGDGDGEEAEERDGDAESVVSATVDEELFVKEMKEAAERGHDADVRDVLEKWKAKLLSVQQRQATRQRKQQEAEKTRKATARILKPRKGWAQLGEYGSLRLHATRILMRVRLLLHTDPRPAAAVYIHLTMLRCIYVLTTRKRELLPRIHELWPSLLPSLRAAAPLSVLVTTLAIVTLMATSAGSFVRERFASDVLPPLLHRLQSHPQPAGERDEESRSDQFKFEYAWLSLLLVLAAPTPSFSTSFLASVLGEILFSSCFCLHRSAAPALQAQAQKLLHRLNCVNTQTPLFVVSSLAELSARAASPAASPRSESSSAPLASDRLLRLVSFCTAARGLVSHAQWEAVARSASATLLEEVKAEMSEDQRWHFLGGDEAAAPGTNRDGRGTPADDSQAPEDLTQRGDGAGAAAEETSQAEADEETDEAAAARARWARRRHSGWMQRSILMFDYELLGEQFLREQADAEEDAKLQDILKRMATRPAHSPAASN</sequence>
<feature type="region of interest" description="Disordered" evidence="1">
    <location>
        <begin position="106"/>
        <end position="132"/>
    </location>
</feature>
<feature type="compositionally biased region" description="Low complexity" evidence="1">
    <location>
        <begin position="319"/>
        <end position="336"/>
    </location>
</feature>
<dbReference type="GeneID" id="40305910"/>
<accession>A0A2A9MQ04</accession>
<dbReference type="Pfam" id="PF24181">
    <property type="entry name" value="TPR_TTI1_C"/>
    <property type="match status" value="1"/>
</dbReference>
<proteinExistence type="predicted"/>
<dbReference type="InterPro" id="IPR052587">
    <property type="entry name" value="TELO2-interacting_protein_1"/>
</dbReference>
<feature type="region of interest" description="Disordered" evidence="1">
    <location>
        <begin position="510"/>
        <end position="545"/>
    </location>
</feature>
<dbReference type="SUPFAM" id="SSF48371">
    <property type="entry name" value="ARM repeat"/>
    <property type="match status" value="1"/>
</dbReference>
<dbReference type="GO" id="GO:0005737">
    <property type="term" value="C:cytoplasm"/>
    <property type="evidence" value="ECO:0007669"/>
    <property type="project" value="TreeGrafter"/>
</dbReference>
<dbReference type="InterPro" id="IPR057567">
    <property type="entry name" value="TPR_TTI1_C"/>
</dbReference>
<name>A0A2A9MQ04_BESBE</name>
<evidence type="ECO:0000313" key="4">
    <source>
        <dbReference type="Proteomes" id="UP000224006"/>
    </source>
</evidence>
<feature type="compositionally biased region" description="Low complexity" evidence="1">
    <location>
        <begin position="115"/>
        <end position="124"/>
    </location>
</feature>
<feature type="region of interest" description="Disordered" evidence="1">
    <location>
        <begin position="1032"/>
        <end position="1064"/>
    </location>
</feature>
<dbReference type="KEGG" id="bbes:BESB_008480"/>
<feature type="region of interest" description="Disordered" evidence="1">
    <location>
        <begin position="601"/>
        <end position="637"/>
    </location>
</feature>
<dbReference type="STRING" id="94643.A0A2A9MQ04"/>
<evidence type="ECO:0000256" key="1">
    <source>
        <dbReference type="SAM" id="MobiDB-lite"/>
    </source>
</evidence>
<dbReference type="RefSeq" id="XP_029222515.1">
    <property type="nucleotide sequence ID" value="XM_029359602.1"/>
</dbReference>
<feature type="region of interest" description="Disordered" evidence="1">
    <location>
        <begin position="2139"/>
        <end position="2165"/>
    </location>
</feature>
<gene>
    <name evidence="3" type="ORF">BESB_008480</name>
</gene>
<feature type="compositionally biased region" description="Low complexity" evidence="1">
    <location>
        <begin position="2596"/>
        <end position="2605"/>
    </location>
</feature>